<evidence type="ECO:0000313" key="3">
    <source>
        <dbReference type="EMBL" id="MBJ3813100.1"/>
    </source>
</evidence>
<feature type="transmembrane region" description="Helical" evidence="2">
    <location>
        <begin position="47"/>
        <end position="72"/>
    </location>
</feature>
<keyword evidence="4" id="KW-1185">Reference proteome</keyword>
<dbReference type="EMBL" id="JAEKOZ010000050">
    <property type="protein sequence ID" value="MBJ3813100.1"/>
    <property type="molecule type" value="Genomic_DNA"/>
</dbReference>
<comment type="caution">
    <text evidence="3">The sequence shown here is derived from an EMBL/GenBank/DDBJ whole genome shotgun (WGS) entry which is preliminary data.</text>
</comment>
<feature type="transmembrane region" description="Helical" evidence="2">
    <location>
        <begin position="92"/>
        <end position="118"/>
    </location>
</feature>
<feature type="transmembrane region" description="Helical" evidence="2">
    <location>
        <begin position="12"/>
        <end position="35"/>
    </location>
</feature>
<evidence type="ECO:0000256" key="1">
    <source>
        <dbReference type="SAM" id="MobiDB-lite"/>
    </source>
</evidence>
<sequence length="162" mass="16839">MPNLRASALPPRIVLLLHSVTNGALGALAAGLGALAEHRHDELPASVRWLLCACFAVYVLVGLAGAVAAQTAAGAGLRWGALLTHSLPPSAVALFTGAFGGRLPAGTVVWLLVAAAVWGLRDYLGRLTCDERGPRGAVSWPRPPAVSGRRRGRRCAVRGRRG</sequence>
<keyword evidence="2" id="KW-0472">Membrane</keyword>
<feature type="compositionally biased region" description="Basic residues" evidence="1">
    <location>
        <begin position="148"/>
        <end position="162"/>
    </location>
</feature>
<accession>A0ABS0XIP5</accession>
<dbReference type="Proteomes" id="UP000634780">
    <property type="component" value="Unassembled WGS sequence"/>
</dbReference>
<keyword evidence="2" id="KW-1133">Transmembrane helix</keyword>
<feature type="region of interest" description="Disordered" evidence="1">
    <location>
        <begin position="135"/>
        <end position="162"/>
    </location>
</feature>
<name>A0ABS0XIP5_9ACTN</name>
<dbReference type="RefSeq" id="WP_190120515.1">
    <property type="nucleotide sequence ID" value="NZ_BMVR01000026.1"/>
</dbReference>
<reference evidence="3 4" key="1">
    <citation type="submission" date="2020-12" db="EMBL/GenBank/DDBJ databases">
        <title>Streptomyces typhae sp. nov., a novel endophytic actinomycete isolated from the root of cattail pollen (Typha angustifolia L.).</title>
        <authorList>
            <person name="Peng C."/>
            <person name="Liu C."/>
        </authorList>
    </citation>
    <scope>NUCLEOTIDE SEQUENCE [LARGE SCALE GENOMIC DNA]</scope>
    <source>
        <strain evidence="3 4">JCM 4753</strain>
    </source>
</reference>
<evidence type="ECO:0000313" key="4">
    <source>
        <dbReference type="Proteomes" id="UP000634780"/>
    </source>
</evidence>
<protein>
    <recommendedName>
        <fullName evidence="5">Integral membrane protein</fullName>
    </recommendedName>
</protein>
<organism evidence="3 4">
    <name type="scientific">Streptomyces flavofungini</name>
    <dbReference type="NCBI Taxonomy" id="68200"/>
    <lineage>
        <taxon>Bacteria</taxon>
        <taxon>Bacillati</taxon>
        <taxon>Actinomycetota</taxon>
        <taxon>Actinomycetes</taxon>
        <taxon>Kitasatosporales</taxon>
        <taxon>Streptomycetaceae</taxon>
        <taxon>Streptomyces</taxon>
    </lineage>
</organism>
<proteinExistence type="predicted"/>
<keyword evidence="2" id="KW-0812">Transmembrane</keyword>
<evidence type="ECO:0008006" key="5">
    <source>
        <dbReference type="Google" id="ProtNLM"/>
    </source>
</evidence>
<evidence type="ECO:0000256" key="2">
    <source>
        <dbReference type="SAM" id="Phobius"/>
    </source>
</evidence>
<gene>
    <name evidence="3" type="ORF">JGB26_39605</name>
</gene>